<feature type="signal peptide" evidence="11">
    <location>
        <begin position="1"/>
        <end position="19"/>
    </location>
</feature>
<evidence type="ECO:0000256" key="6">
    <source>
        <dbReference type="ARBA" id="ARBA00022737"/>
    </source>
</evidence>
<evidence type="ECO:0000256" key="7">
    <source>
        <dbReference type="ARBA" id="ARBA00022989"/>
    </source>
</evidence>
<evidence type="ECO:0000256" key="3">
    <source>
        <dbReference type="ARBA" id="ARBA00022614"/>
    </source>
</evidence>
<dbReference type="PANTHER" id="PTHR24366:SF168">
    <property type="entry name" value="GH22922P-RELATED"/>
    <property type="match status" value="1"/>
</dbReference>
<evidence type="ECO:0000256" key="5">
    <source>
        <dbReference type="ARBA" id="ARBA00022729"/>
    </source>
</evidence>
<reference evidence="13" key="2">
    <citation type="submission" date="2020-05" db="UniProtKB">
        <authorList>
            <consortium name="EnsemblMetazoa"/>
        </authorList>
    </citation>
    <scope>IDENTIFICATION</scope>
    <source>
        <strain evidence="13">ACHKN1017</strain>
    </source>
</reference>
<organism evidence="13 14">
    <name type="scientific">Anopheles christyi</name>
    <dbReference type="NCBI Taxonomy" id="43041"/>
    <lineage>
        <taxon>Eukaryota</taxon>
        <taxon>Metazoa</taxon>
        <taxon>Ecdysozoa</taxon>
        <taxon>Arthropoda</taxon>
        <taxon>Hexapoda</taxon>
        <taxon>Insecta</taxon>
        <taxon>Pterygota</taxon>
        <taxon>Neoptera</taxon>
        <taxon>Endopterygota</taxon>
        <taxon>Diptera</taxon>
        <taxon>Nematocera</taxon>
        <taxon>Culicoidea</taxon>
        <taxon>Culicidae</taxon>
        <taxon>Anophelinae</taxon>
        <taxon>Anopheles</taxon>
    </lineage>
</organism>
<keyword evidence="4 10" id="KW-0812">Transmembrane</keyword>
<feature type="domain" description="LRRCT" evidence="12">
    <location>
        <begin position="493"/>
        <end position="546"/>
    </location>
</feature>
<dbReference type="PROSITE" id="PS51450">
    <property type="entry name" value="LRR"/>
    <property type="match status" value="2"/>
</dbReference>
<dbReference type="EnsemblMetazoa" id="ACHR008402-RA">
    <property type="protein sequence ID" value="ACHR008402-PA"/>
    <property type="gene ID" value="ACHR008402"/>
</dbReference>
<dbReference type="VEuPathDB" id="VectorBase:ACHR008402"/>
<dbReference type="Pfam" id="PF13855">
    <property type="entry name" value="LRR_8"/>
    <property type="match status" value="2"/>
</dbReference>
<dbReference type="GO" id="GO:0005886">
    <property type="term" value="C:plasma membrane"/>
    <property type="evidence" value="ECO:0007669"/>
    <property type="project" value="UniProtKB-SubCell"/>
</dbReference>
<comment type="subcellular location">
    <subcellularLocation>
        <location evidence="1">Cell membrane</location>
    </subcellularLocation>
</comment>
<dbReference type="InterPro" id="IPR032675">
    <property type="entry name" value="LRR_dom_sf"/>
</dbReference>
<keyword evidence="3" id="KW-0433">Leucine-rich repeat</keyword>
<feature type="compositionally biased region" description="Polar residues" evidence="9">
    <location>
        <begin position="660"/>
        <end position="677"/>
    </location>
</feature>
<feature type="region of interest" description="Disordered" evidence="9">
    <location>
        <begin position="684"/>
        <end position="772"/>
    </location>
</feature>
<keyword evidence="6" id="KW-0677">Repeat</keyword>
<protein>
    <recommendedName>
        <fullName evidence="12">LRRCT domain-containing protein</fullName>
    </recommendedName>
</protein>
<dbReference type="FunFam" id="3.80.10.10:FF:001438">
    <property type="entry name" value="Uncharacterized protein"/>
    <property type="match status" value="1"/>
</dbReference>
<evidence type="ECO:0000259" key="12">
    <source>
        <dbReference type="SMART" id="SM00082"/>
    </source>
</evidence>
<evidence type="ECO:0000256" key="9">
    <source>
        <dbReference type="SAM" id="MobiDB-lite"/>
    </source>
</evidence>
<keyword evidence="2" id="KW-1003">Cell membrane</keyword>
<reference evidence="14" key="1">
    <citation type="submission" date="2013-03" db="EMBL/GenBank/DDBJ databases">
        <title>The Genome Sequence of Anopheles christyi ACHKN1017.</title>
        <authorList>
            <consortium name="The Broad Institute Genomics Platform"/>
            <person name="Neafsey D.E."/>
            <person name="Besansky N."/>
            <person name="Walker B."/>
            <person name="Young S.K."/>
            <person name="Zeng Q."/>
            <person name="Gargeya S."/>
            <person name="Fitzgerald M."/>
            <person name="Haas B."/>
            <person name="Abouelleil A."/>
            <person name="Allen A.W."/>
            <person name="Alvarado L."/>
            <person name="Arachchi H.M."/>
            <person name="Berlin A.M."/>
            <person name="Chapman S.B."/>
            <person name="Gainer-Dewar J."/>
            <person name="Goldberg J."/>
            <person name="Griggs A."/>
            <person name="Gujja S."/>
            <person name="Hansen M."/>
            <person name="Howarth C."/>
            <person name="Imamovic A."/>
            <person name="Ireland A."/>
            <person name="Larimer J."/>
            <person name="McCowan C."/>
            <person name="Murphy C."/>
            <person name="Pearson M."/>
            <person name="Poon T.W."/>
            <person name="Priest M."/>
            <person name="Roberts A."/>
            <person name="Saif S."/>
            <person name="Shea T."/>
            <person name="Sisk P."/>
            <person name="Sykes S."/>
            <person name="Wortman J."/>
            <person name="Nusbaum C."/>
            <person name="Birren B."/>
        </authorList>
    </citation>
    <scope>NUCLEOTIDE SEQUENCE [LARGE SCALE GENOMIC DNA]</scope>
    <source>
        <strain evidence="14">ACHKN1017</strain>
    </source>
</reference>
<keyword evidence="5 11" id="KW-0732">Signal</keyword>
<dbReference type="InterPro" id="IPR000483">
    <property type="entry name" value="Cys-rich_flank_reg_C"/>
</dbReference>
<evidence type="ECO:0000256" key="8">
    <source>
        <dbReference type="ARBA" id="ARBA00023136"/>
    </source>
</evidence>
<feature type="chain" id="PRO_5008125470" description="LRRCT domain-containing protein" evidence="11">
    <location>
        <begin position="20"/>
        <end position="786"/>
    </location>
</feature>
<dbReference type="FunFam" id="3.80.10.10:FF:000611">
    <property type="entry name" value="Capricious, isoform E"/>
    <property type="match status" value="1"/>
</dbReference>
<dbReference type="InterPro" id="IPR003591">
    <property type="entry name" value="Leu-rich_rpt_typical-subtyp"/>
</dbReference>
<feature type="compositionally biased region" description="Low complexity" evidence="9">
    <location>
        <begin position="693"/>
        <end position="712"/>
    </location>
</feature>
<dbReference type="PANTHER" id="PTHR24366">
    <property type="entry name" value="IG(IMMUNOGLOBULIN) AND LRR(LEUCINE RICH REPEAT) DOMAINS"/>
    <property type="match status" value="1"/>
</dbReference>
<evidence type="ECO:0000313" key="13">
    <source>
        <dbReference type="EnsemblMetazoa" id="ACHR008402-PA"/>
    </source>
</evidence>
<dbReference type="SUPFAM" id="SSF52058">
    <property type="entry name" value="L domain-like"/>
    <property type="match status" value="2"/>
</dbReference>
<name>A0A182KCB5_9DIPT</name>
<accession>A0A182KCB5</accession>
<dbReference type="SMART" id="SM00369">
    <property type="entry name" value="LRR_TYP"/>
    <property type="match status" value="14"/>
</dbReference>
<dbReference type="AlphaFoldDB" id="A0A182KCB5"/>
<dbReference type="STRING" id="43041.A0A182KCB5"/>
<evidence type="ECO:0000256" key="11">
    <source>
        <dbReference type="SAM" id="SignalP"/>
    </source>
</evidence>
<dbReference type="SMART" id="SM00082">
    <property type="entry name" value="LRRCT"/>
    <property type="match status" value="1"/>
</dbReference>
<dbReference type="Gene3D" id="3.80.10.10">
    <property type="entry name" value="Ribonuclease Inhibitor"/>
    <property type="match status" value="4"/>
</dbReference>
<sequence length="786" mass="86985">MKRQLLGLLVLVVVGTVGAVSYCPNRCVCDDEKLHVTCGEGELDVLPIALNPSIGRLVIKFNRIKSIDSSIQFYTELTMLDLSYNHLLSIPERIFMYQKKLLQLHLNNNKLGAVTNRTFGGLDELRVLNLRGNFIDEIGSEMFKALPKLEELNLGQNRIATLHASAFDGLANLRVLYLDDNSISTIPTLSLTPLKGLAELYLGTNSLFRVLPGAFEGLTQLRRLDIHGSMLVNITSETFRGLESIRSLDISDNHLLKVPTVQLSGLKRLEDLTIGQNDFEVIPEGAFFGLSNLKSIDISGALNLRQIQSGAFSANPNLESITIASNKELLDLDEGAFAGLPHIRKVSLRDNKIATFHEELLPWKHLVEFDLTENPLVCDCNLSGLKRLEDLTIGQNDFEVIPEGAFFGLSNLKSIDISGALNLRQIQSGAFSANPNLESITIASNKELLDLDEGAFAGLPHIRKVSLRDNKIATFHEELLPWKHLVEFDLTENPLVCDCNVLWLRNLLQRQSPEVQEDAQLVCTGGPDRLHGELLRELTPDLLGCQHLQSKERAIFGAIIVASAASVTTLVLIVYRLRHRILDTLRRMGWGGSNKRATLHEEKDVEVQKSLGEVEYHQPHCNIYTYNYHPAYRNYQHPFGGQYTLPYPHYQSHAAGVSTGAATLQQPHSHHTLQQSAPNSIVAVTGGTVYGGHPQQQQQQQLPSQQQPQQQQPHHHHHHQQPPLPQTPKGTLSTSSSTTSSSTSSSALSSSGSTVSGVSAQTQSSTIYSPQYAHHIYEVPKNVSDT</sequence>
<proteinExistence type="predicted"/>
<dbReference type="InterPro" id="IPR026906">
    <property type="entry name" value="LRR_5"/>
</dbReference>
<evidence type="ECO:0000313" key="14">
    <source>
        <dbReference type="Proteomes" id="UP000075881"/>
    </source>
</evidence>
<feature type="transmembrane region" description="Helical" evidence="10">
    <location>
        <begin position="554"/>
        <end position="577"/>
    </location>
</feature>
<feature type="compositionally biased region" description="Low complexity" evidence="9">
    <location>
        <begin position="731"/>
        <end position="760"/>
    </location>
</feature>
<keyword evidence="7 10" id="KW-1133">Transmembrane helix</keyword>
<evidence type="ECO:0000256" key="10">
    <source>
        <dbReference type="SAM" id="Phobius"/>
    </source>
</evidence>
<dbReference type="Pfam" id="PF13306">
    <property type="entry name" value="LRR_5"/>
    <property type="match status" value="1"/>
</dbReference>
<feature type="region of interest" description="Disordered" evidence="9">
    <location>
        <begin position="658"/>
        <end position="677"/>
    </location>
</feature>
<keyword evidence="14" id="KW-1185">Reference proteome</keyword>
<dbReference type="Proteomes" id="UP000075881">
    <property type="component" value="Unassembled WGS sequence"/>
</dbReference>
<keyword evidence="8 10" id="KW-0472">Membrane</keyword>
<evidence type="ECO:0000256" key="2">
    <source>
        <dbReference type="ARBA" id="ARBA00022475"/>
    </source>
</evidence>
<dbReference type="InterPro" id="IPR001611">
    <property type="entry name" value="Leu-rich_rpt"/>
</dbReference>
<evidence type="ECO:0000256" key="4">
    <source>
        <dbReference type="ARBA" id="ARBA00022692"/>
    </source>
</evidence>
<evidence type="ECO:0000256" key="1">
    <source>
        <dbReference type="ARBA" id="ARBA00004236"/>
    </source>
</evidence>